<feature type="domain" description="GmrSD restriction endonucleases N-terminal" evidence="1">
    <location>
        <begin position="13"/>
        <end position="221"/>
    </location>
</feature>
<dbReference type="RefSeq" id="WP_006090823.1">
    <property type="nucleotide sequence ID" value="NZ_AOHW01000036.1"/>
</dbReference>
<dbReference type="Pfam" id="PF07510">
    <property type="entry name" value="GmrSD_C"/>
    <property type="match status" value="1"/>
</dbReference>
<evidence type="ECO:0000313" key="4">
    <source>
        <dbReference type="Proteomes" id="UP000011599"/>
    </source>
</evidence>
<name>L9VS35_9EURY</name>
<dbReference type="InterPro" id="IPR011089">
    <property type="entry name" value="GmrSD_C"/>
</dbReference>
<dbReference type="Pfam" id="PF03235">
    <property type="entry name" value="GmrSD_N"/>
    <property type="match status" value="1"/>
</dbReference>
<dbReference type="Proteomes" id="UP000011599">
    <property type="component" value="Unassembled WGS sequence"/>
</dbReference>
<evidence type="ECO:0000259" key="1">
    <source>
        <dbReference type="Pfam" id="PF03235"/>
    </source>
</evidence>
<evidence type="ECO:0000313" key="3">
    <source>
        <dbReference type="EMBL" id="ELY39871.1"/>
    </source>
</evidence>
<accession>L9VS35</accession>
<reference evidence="3 4" key="1">
    <citation type="journal article" date="2014" name="PLoS Genet.">
        <title>Phylogenetically driven sequencing of extremely halophilic archaea reveals strategies for static and dynamic osmo-response.</title>
        <authorList>
            <person name="Becker E.A."/>
            <person name="Seitzer P.M."/>
            <person name="Tritt A."/>
            <person name="Larsen D."/>
            <person name="Krusor M."/>
            <person name="Yao A.I."/>
            <person name="Wu D."/>
            <person name="Madern D."/>
            <person name="Eisen J.A."/>
            <person name="Darling A.E."/>
            <person name="Facciotti M.T."/>
        </authorList>
    </citation>
    <scope>NUCLEOTIDE SEQUENCE [LARGE SCALE GENOMIC DNA]</scope>
    <source>
        <strain evidence="3 4">GA33</strain>
    </source>
</reference>
<evidence type="ECO:0008006" key="5">
    <source>
        <dbReference type="Google" id="ProtNLM"/>
    </source>
</evidence>
<dbReference type="OrthoDB" id="318965at2157"/>
<feature type="domain" description="GmrSD restriction endonucleases C-terminal" evidence="2">
    <location>
        <begin position="401"/>
        <end position="550"/>
    </location>
</feature>
<organism evidence="3 4">
    <name type="scientific">Natronorubrum tibetense GA33</name>
    <dbReference type="NCBI Taxonomy" id="1114856"/>
    <lineage>
        <taxon>Archaea</taxon>
        <taxon>Methanobacteriati</taxon>
        <taxon>Methanobacteriota</taxon>
        <taxon>Stenosarchaea group</taxon>
        <taxon>Halobacteria</taxon>
        <taxon>Halobacteriales</taxon>
        <taxon>Natrialbaceae</taxon>
        <taxon>Natronorubrum</taxon>
    </lineage>
</organism>
<proteinExistence type="predicted"/>
<dbReference type="eggNOG" id="arCOG05223">
    <property type="taxonomic scope" value="Archaea"/>
</dbReference>
<keyword evidence="4" id="KW-1185">Reference proteome</keyword>
<dbReference type="PANTHER" id="PTHR35149">
    <property type="entry name" value="SLL5132 PROTEIN"/>
    <property type="match status" value="1"/>
</dbReference>
<dbReference type="PANTHER" id="PTHR35149:SF2">
    <property type="entry name" value="DUF262 DOMAIN-CONTAINING PROTEIN"/>
    <property type="match status" value="1"/>
</dbReference>
<dbReference type="EMBL" id="AOHW01000036">
    <property type="protein sequence ID" value="ELY39871.1"/>
    <property type="molecule type" value="Genomic_DNA"/>
</dbReference>
<dbReference type="PATRIC" id="fig|1114856.3.peg.2976"/>
<evidence type="ECO:0000259" key="2">
    <source>
        <dbReference type="Pfam" id="PF07510"/>
    </source>
</evidence>
<dbReference type="InterPro" id="IPR004919">
    <property type="entry name" value="GmrSD_N"/>
</dbReference>
<gene>
    <name evidence="3" type="ORF">C496_14376</name>
</gene>
<sequence>MASQFDAEPADICDLFEGRKTLYKIPEYQRPYSWEKRHIDQLWDDLFEAWNAEKNGDDSYFLGTVILVDNGEKRLDILDGQQRITTLIIFYAVLRDFFSEELASQMGTIERRLEDSSGDDSTYRLRTGEKHQDEFETTILSGVDLSEDNNYTDAAKYTKNALEDKFEDPEELRNFYDFVELEVEIIQIETSDLSYAIRLFQTANTRGKDLTVSDLTKSYLLSLTSNDEQRKTVTESWKKLSSKFEDNYSRLDNLLSSYRLYIQETRAESSIYEELKDEFDSTLHGETSVVELARDIDRYAEEFLSVENDQSREMYMLSNLKHTQYWKTLLTTAKKQGFEDYEGLVDALVAMYYSYWVGGHTSAKIKNPSYDLLSLIKDGGSLDEVWEYIEDDRSSKNIAQKVQNNLDSDVYEASWHRPLLLAIEYRFTPDMKTSEIEPGQELHREHILPKKFTTAMENEQYWRENFSAEEAAKLRHSLGNLIPLEQEVHETVQQKPFPTKAAHYMGSDSTLASVAEDRAATNFDLTRRVVEEYDDWTPENVRDFKDYLVKKSASLLRLEEGQLLQVEGAAE</sequence>
<protein>
    <recommendedName>
        <fullName evidence="5">DUF262 domain-containing protein</fullName>
    </recommendedName>
</protein>
<comment type="caution">
    <text evidence="3">The sequence shown here is derived from an EMBL/GenBank/DDBJ whole genome shotgun (WGS) entry which is preliminary data.</text>
</comment>
<dbReference type="AlphaFoldDB" id="L9VS35"/>